<evidence type="ECO:0000256" key="1">
    <source>
        <dbReference type="SAM" id="MobiDB-lite"/>
    </source>
</evidence>
<dbReference type="Proteomes" id="UP001240447">
    <property type="component" value="Unassembled WGS sequence"/>
</dbReference>
<dbReference type="EMBL" id="JAUSQM010000001">
    <property type="protein sequence ID" value="MDP9820521.1"/>
    <property type="molecule type" value="Genomic_DNA"/>
</dbReference>
<evidence type="ECO:0008006" key="4">
    <source>
        <dbReference type="Google" id="ProtNLM"/>
    </source>
</evidence>
<protein>
    <recommendedName>
        <fullName evidence="4">Sigma-70 family RNA polymerase sigma factor</fullName>
    </recommendedName>
</protein>
<reference evidence="2 3" key="1">
    <citation type="submission" date="2023-07" db="EMBL/GenBank/DDBJ databases">
        <title>Sequencing the genomes of 1000 actinobacteria strains.</title>
        <authorList>
            <person name="Klenk H.-P."/>
        </authorList>
    </citation>
    <scope>NUCLEOTIDE SEQUENCE [LARGE SCALE GENOMIC DNA]</scope>
    <source>
        <strain evidence="2 3">GD13</strain>
    </source>
</reference>
<evidence type="ECO:0000313" key="3">
    <source>
        <dbReference type="Proteomes" id="UP001240447"/>
    </source>
</evidence>
<sequence>MAKTSVDLAEYTNLVESAAAEYAGRYRKYGFDREDMSQAAWVWMLQHKHKIAEWFEVDEQSGPRMLGRAVRNAMHDAGEDAKAQKLGYSREDLKFYRKGEIAALLDVVFDPESWLEKPTPDGGRSTPSDPATGGNWAAGLADVARAFEQLDAEDKELLLAFHRDDKSNNYMADQHEVSHQVMSYRHDRALKRMVKHLGGFAPARLHDEDCDHSTGQPWPSGRRAMSNAAARALTQTQYEDDEV</sequence>
<keyword evidence="3" id="KW-1185">Reference proteome</keyword>
<dbReference type="RefSeq" id="WP_068124333.1">
    <property type="nucleotide sequence ID" value="NZ_CCXJ01000703.1"/>
</dbReference>
<proteinExistence type="predicted"/>
<evidence type="ECO:0000313" key="2">
    <source>
        <dbReference type="EMBL" id="MDP9820521.1"/>
    </source>
</evidence>
<accession>A0ABT9NJC2</accession>
<organism evidence="2 3">
    <name type="scientific">Nocardioides massiliensis</name>
    <dbReference type="NCBI Taxonomy" id="1325935"/>
    <lineage>
        <taxon>Bacteria</taxon>
        <taxon>Bacillati</taxon>
        <taxon>Actinomycetota</taxon>
        <taxon>Actinomycetes</taxon>
        <taxon>Propionibacteriales</taxon>
        <taxon>Nocardioidaceae</taxon>
        <taxon>Nocardioides</taxon>
    </lineage>
</organism>
<feature type="region of interest" description="Disordered" evidence="1">
    <location>
        <begin position="208"/>
        <end position="243"/>
    </location>
</feature>
<name>A0ABT9NJC2_9ACTN</name>
<feature type="region of interest" description="Disordered" evidence="1">
    <location>
        <begin position="116"/>
        <end position="135"/>
    </location>
</feature>
<comment type="caution">
    <text evidence="2">The sequence shown here is derived from an EMBL/GenBank/DDBJ whole genome shotgun (WGS) entry which is preliminary data.</text>
</comment>
<gene>
    <name evidence="2" type="ORF">J2S59_000330</name>
</gene>